<proteinExistence type="predicted"/>
<dbReference type="AlphaFoldDB" id="A0A1G4TG97"/>
<evidence type="ECO:0000313" key="3">
    <source>
        <dbReference type="Proteomes" id="UP000198601"/>
    </source>
</evidence>
<evidence type="ECO:0000259" key="1">
    <source>
        <dbReference type="Pfam" id="PF10020"/>
    </source>
</evidence>
<dbReference type="InterPro" id="IPR019260">
    <property type="entry name" value="DUF2262"/>
</dbReference>
<accession>A0A1G4TG97</accession>
<evidence type="ECO:0000313" key="2">
    <source>
        <dbReference type="EMBL" id="SCW80378.1"/>
    </source>
</evidence>
<keyword evidence="3" id="KW-1185">Reference proteome</keyword>
<protein>
    <recommendedName>
        <fullName evidence="1">DUF2262 domain-containing protein</fullName>
    </recommendedName>
</protein>
<sequence length="143" mass="16345">MTNVEIHDEFWGNIIKDRDIDFYSCWKLLKGKEIEIAFALDPGEDDLHEIIDHAKEIFSRIEENDMMFREYAAGEVLSNYREYIVKGAAITKEEIVNRMQIECLVVDSEGFTLSYEDDGICGDHIINVLVDEHGEPCGVNIAG</sequence>
<organism evidence="2 3">
    <name type="scientific">Paenibacillus tianmuensis</name>
    <dbReference type="NCBI Taxonomy" id="624147"/>
    <lineage>
        <taxon>Bacteria</taxon>
        <taxon>Bacillati</taxon>
        <taxon>Bacillota</taxon>
        <taxon>Bacilli</taxon>
        <taxon>Bacillales</taxon>
        <taxon>Paenibacillaceae</taxon>
        <taxon>Paenibacillus</taxon>
    </lineage>
</organism>
<gene>
    <name evidence="2" type="ORF">SAMN04487970_105139</name>
</gene>
<dbReference type="Proteomes" id="UP000198601">
    <property type="component" value="Unassembled WGS sequence"/>
</dbReference>
<dbReference type="STRING" id="624147.SAMN04487970_105139"/>
<dbReference type="RefSeq" id="WP_090675946.1">
    <property type="nucleotide sequence ID" value="NZ_FMTT01000051.1"/>
</dbReference>
<feature type="domain" description="DUF2262" evidence="1">
    <location>
        <begin position="8"/>
        <end position="137"/>
    </location>
</feature>
<reference evidence="3" key="1">
    <citation type="submission" date="2016-10" db="EMBL/GenBank/DDBJ databases">
        <authorList>
            <person name="Varghese N."/>
            <person name="Submissions S."/>
        </authorList>
    </citation>
    <scope>NUCLEOTIDE SEQUENCE [LARGE SCALE GENOMIC DNA]</scope>
    <source>
        <strain evidence="3">CGMCC 1.8946</strain>
    </source>
</reference>
<dbReference type="Pfam" id="PF10020">
    <property type="entry name" value="DUF2262"/>
    <property type="match status" value="1"/>
</dbReference>
<dbReference type="OrthoDB" id="2614404at2"/>
<name>A0A1G4TG97_9BACL</name>
<dbReference type="EMBL" id="FMTT01000051">
    <property type="protein sequence ID" value="SCW80378.1"/>
    <property type="molecule type" value="Genomic_DNA"/>
</dbReference>